<organism evidence="1 2">
    <name type="scientific">Sphaerochaeta globosa (strain ATCC BAA-1886 / DSM 22777 / Buddy)</name>
    <name type="common">Spirochaeta sp. (strain Buddy)</name>
    <dbReference type="NCBI Taxonomy" id="158189"/>
    <lineage>
        <taxon>Bacteria</taxon>
        <taxon>Pseudomonadati</taxon>
        <taxon>Spirochaetota</taxon>
        <taxon>Spirochaetia</taxon>
        <taxon>Spirochaetales</taxon>
        <taxon>Sphaerochaetaceae</taxon>
        <taxon>Sphaerochaeta</taxon>
    </lineage>
</organism>
<reference evidence="2" key="1">
    <citation type="submission" date="2011-02" db="EMBL/GenBank/DDBJ databases">
        <title>Complete sequence of Spirochaeta sp. Buddy.</title>
        <authorList>
            <person name="Lucas S."/>
            <person name="Copeland A."/>
            <person name="Lapidus A."/>
            <person name="Cheng J.-F."/>
            <person name="Goodwin L."/>
            <person name="Pitluck S."/>
            <person name="Zeytun A."/>
            <person name="Detter J.C."/>
            <person name="Han C."/>
            <person name="Tapia R."/>
            <person name="Land M."/>
            <person name="Hauser L."/>
            <person name="Kyrpides N."/>
            <person name="Ivanova N."/>
            <person name="Mikhailova N."/>
            <person name="Pagani I."/>
            <person name="Ritalahti K.M."/>
            <person name="Loeffler F.E."/>
            <person name="Woyke T."/>
        </authorList>
    </citation>
    <scope>NUCLEOTIDE SEQUENCE [LARGE SCALE GENOMIC DNA]</scope>
    <source>
        <strain evidence="2">ATCC BAA-1886 / DSM 22777 / Buddy</strain>
    </source>
</reference>
<dbReference type="AlphaFoldDB" id="F0RY40"/>
<dbReference type="KEGG" id="sbu:SpiBuddy_0637"/>
<keyword evidence="2" id="KW-1185">Reference proteome</keyword>
<gene>
    <name evidence="1" type="ordered locus">SpiBuddy_0637</name>
</gene>
<dbReference type="STRING" id="158189.SpiBuddy_0637"/>
<name>F0RY40_SPHGB</name>
<dbReference type="EMBL" id="CP002541">
    <property type="protein sequence ID" value="ADY12464.1"/>
    <property type="molecule type" value="Genomic_DNA"/>
</dbReference>
<protein>
    <submittedName>
        <fullName evidence="1">Uncharacterized protein</fullName>
    </submittedName>
</protein>
<dbReference type="HOGENOM" id="CLU_2810176_0_0_12"/>
<dbReference type="Proteomes" id="UP000008466">
    <property type="component" value="Chromosome"/>
</dbReference>
<evidence type="ECO:0000313" key="2">
    <source>
        <dbReference type="Proteomes" id="UP000008466"/>
    </source>
</evidence>
<proteinExistence type="predicted"/>
<sequence length="67" mass="7242">MSAGSFFLLMGEVQFTLLTALLSEAVQYFVHVSCHSKGYATSTKDAVCANACKFSVLSLSQVDNRDC</sequence>
<evidence type="ECO:0000313" key="1">
    <source>
        <dbReference type="EMBL" id="ADY12464.1"/>
    </source>
</evidence>
<accession>F0RY40</accession>